<keyword evidence="2" id="KW-0812">Transmembrane</keyword>
<evidence type="ECO:0000313" key="4">
    <source>
        <dbReference type="Proteomes" id="UP000000758"/>
    </source>
</evidence>
<dbReference type="EMBL" id="DP000238">
    <property type="protein sequence ID" value="ABK77037.1"/>
    <property type="molecule type" value="Genomic_DNA"/>
</dbReference>
<evidence type="ECO:0000256" key="2">
    <source>
        <dbReference type="SAM" id="Phobius"/>
    </source>
</evidence>
<keyword evidence="2" id="KW-0472">Membrane</keyword>
<accession>A0RUM0</accession>
<dbReference type="KEGG" id="csy:CENSYa_0401"/>
<organism evidence="3 4">
    <name type="scientific">Cenarchaeum symbiosum (strain A)</name>
    <dbReference type="NCBI Taxonomy" id="414004"/>
    <lineage>
        <taxon>Archaea</taxon>
        <taxon>Nitrososphaerota</taxon>
        <taxon>Candidatus Cenarchaeales</taxon>
        <taxon>Candidatus Cenarchaeaceae</taxon>
        <taxon>Candidatus Cenarchaeum</taxon>
    </lineage>
</organism>
<gene>
    <name evidence="3" type="ordered locus">CENSYa_0401</name>
</gene>
<dbReference type="HOGENOM" id="CLU_644971_0_0_2"/>
<feature type="transmembrane region" description="Helical" evidence="2">
    <location>
        <begin position="373"/>
        <end position="390"/>
    </location>
</feature>
<name>A0RUM0_CENSY</name>
<feature type="region of interest" description="Disordered" evidence="1">
    <location>
        <begin position="53"/>
        <end position="168"/>
    </location>
</feature>
<proteinExistence type="predicted"/>
<keyword evidence="4" id="KW-1185">Reference proteome</keyword>
<dbReference type="Proteomes" id="UP000000758">
    <property type="component" value="Chromosome"/>
</dbReference>
<protein>
    <submittedName>
        <fullName evidence="3">Uncharacterized protein</fullName>
    </submittedName>
</protein>
<reference evidence="3 4" key="1">
    <citation type="journal article" date="2006" name="Proc. Natl. Acad. Sci. U.S.A.">
        <title>Genomic analysis of the uncultivated marine crenarchaeote Cenarchaeum symbiosum.</title>
        <authorList>
            <person name="Hallam S.J."/>
            <person name="Konstantinidis K.T."/>
            <person name="Putnam N."/>
            <person name="Schleper C."/>
            <person name="Watanabe Y."/>
            <person name="Sugahara J."/>
            <person name="Preston C."/>
            <person name="de la Torre J."/>
            <person name="Richardson P.M."/>
            <person name="DeLong E.F."/>
        </authorList>
    </citation>
    <scope>NUCLEOTIDE SEQUENCE [LARGE SCALE GENOMIC DNA]</scope>
    <source>
        <strain evidence="4">A</strain>
    </source>
</reference>
<dbReference type="EnsemblBacteria" id="ABK77037">
    <property type="protein sequence ID" value="ABK77037"/>
    <property type="gene ID" value="CENSYa_0401"/>
</dbReference>
<dbReference type="STRING" id="414004.CENSYa_0401"/>
<sequence length="425" mass="45740">MQTHAGTSPPRTGTRAAVHELYLVTPWHDGTWGKQRPVGFRLKTSPACRTGRRGIRTVPAAPPARSGRYAVASRSADRDPFSDPARQGYGMTAAPPARSGRYAVASRSADRDPFSDPARQGYGMTAAPPARSGRYAVASRSADRDPFSDPARQGYGMTAAPPARSGRYAVASRRAARDGAPFSDPARRVYGMAAGAPGSLRWMGCQRTGAETATRTVSHESGICGRFSGPAGIRSGVYGASEGRQMHYLHIRAGILLRAGSACPRRRTSCFQARFYHMRHFTPEFVPLQGPIKKDFNTFRTPLISMTLPKGFGSGGAGGADAADVEKMIGRRIENMTGIITLSFIAAWLATFAGTAVGYFYYPWAYPTNSGHYAFIVLTIIEAIGYLFAVKIAEEGSRKKSNLMIGSTLGGVTVLTMYLSIFVGW</sequence>
<feature type="transmembrane region" description="Helical" evidence="2">
    <location>
        <begin position="337"/>
        <end position="361"/>
    </location>
</feature>
<keyword evidence="2" id="KW-1133">Transmembrane helix</keyword>
<evidence type="ECO:0000256" key="1">
    <source>
        <dbReference type="SAM" id="MobiDB-lite"/>
    </source>
</evidence>
<dbReference type="AlphaFoldDB" id="A0RUM0"/>
<feature type="transmembrane region" description="Helical" evidence="2">
    <location>
        <begin position="402"/>
        <end position="423"/>
    </location>
</feature>
<evidence type="ECO:0000313" key="3">
    <source>
        <dbReference type="EMBL" id="ABK77037.1"/>
    </source>
</evidence>
<dbReference type="PATRIC" id="fig|414004.10.peg.362"/>